<keyword evidence="2" id="KW-1133">Transmembrane helix</keyword>
<dbReference type="PANTHER" id="PTHR43313:SF50">
    <property type="entry name" value="GH26015P"/>
    <property type="match status" value="1"/>
</dbReference>
<keyword evidence="2" id="KW-0812">Transmembrane</keyword>
<evidence type="ECO:0000313" key="3">
    <source>
        <dbReference type="EMBL" id="KAJ7373887.1"/>
    </source>
</evidence>
<feature type="transmembrane region" description="Helical" evidence="2">
    <location>
        <begin position="6"/>
        <end position="25"/>
    </location>
</feature>
<comment type="caution">
    <text evidence="3">The sequence shown here is derived from an EMBL/GenBank/DDBJ whole genome shotgun (WGS) entry which is preliminary data.</text>
</comment>
<protein>
    <submittedName>
        <fullName evidence="3">Uncharacterized protein</fullName>
    </submittedName>
</protein>
<dbReference type="PANTHER" id="PTHR43313">
    <property type="entry name" value="SHORT-CHAIN DEHYDROGENASE/REDUCTASE FAMILY 9C"/>
    <property type="match status" value="1"/>
</dbReference>
<evidence type="ECO:0000313" key="4">
    <source>
        <dbReference type="Proteomes" id="UP001163046"/>
    </source>
</evidence>
<name>A0A9X0CS04_9CNID</name>
<gene>
    <name evidence="3" type="ORF">OS493_009211</name>
</gene>
<organism evidence="3 4">
    <name type="scientific">Desmophyllum pertusum</name>
    <dbReference type="NCBI Taxonomy" id="174260"/>
    <lineage>
        <taxon>Eukaryota</taxon>
        <taxon>Metazoa</taxon>
        <taxon>Cnidaria</taxon>
        <taxon>Anthozoa</taxon>
        <taxon>Hexacorallia</taxon>
        <taxon>Scleractinia</taxon>
        <taxon>Caryophylliina</taxon>
        <taxon>Caryophylliidae</taxon>
        <taxon>Desmophyllum</taxon>
    </lineage>
</organism>
<dbReference type="GO" id="GO:0016491">
    <property type="term" value="F:oxidoreductase activity"/>
    <property type="evidence" value="ECO:0007669"/>
    <property type="project" value="UniProtKB-KW"/>
</dbReference>
<dbReference type="Proteomes" id="UP001163046">
    <property type="component" value="Unassembled WGS sequence"/>
</dbReference>
<dbReference type="GO" id="GO:0008202">
    <property type="term" value="P:steroid metabolic process"/>
    <property type="evidence" value="ECO:0007669"/>
    <property type="project" value="TreeGrafter"/>
</dbReference>
<dbReference type="InterPro" id="IPR036291">
    <property type="entry name" value="NAD(P)-bd_dom_sf"/>
</dbReference>
<keyword evidence="4" id="KW-1185">Reference proteome</keyword>
<sequence length="300" mass="33666">MYPTLLLAGVVTAILLWLTVIKFLAKQKVQNLHTKYVFITGCDSGFGRETAIRMDKMGVCVLAACLTKQGEQDLKSMTSDKLKTFLMDVTDSQQIKDVFERVKNLLPTGQEWTPLDHMKRTADVNLWGMIDVTKTFLPLVKKSQGRVVNMSSIAGRMSFPNVSGYCISKYGVEAFSDALRREMSPWGVLVSMITPGMFKTGIGHTLVETIKKFWNQLSAEMKEEYGEKSLDRFVKGLSKAMDIASPDTYKVVDAIVDALTSQQPQSRYVVGWEAKRIVFISYLPTFIADRLMRVKISASS</sequence>
<keyword evidence="1" id="KW-0560">Oxidoreductase</keyword>
<dbReference type="Gene3D" id="3.40.50.720">
    <property type="entry name" value="NAD(P)-binding Rossmann-like Domain"/>
    <property type="match status" value="1"/>
</dbReference>
<dbReference type="OrthoDB" id="5296at2759"/>
<dbReference type="Pfam" id="PF00106">
    <property type="entry name" value="adh_short"/>
    <property type="match status" value="1"/>
</dbReference>
<dbReference type="AlphaFoldDB" id="A0A9X0CS04"/>
<dbReference type="InterPro" id="IPR002347">
    <property type="entry name" value="SDR_fam"/>
</dbReference>
<dbReference type="SUPFAM" id="SSF51735">
    <property type="entry name" value="NAD(P)-binding Rossmann-fold domains"/>
    <property type="match status" value="1"/>
</dbReference>
<accession>A0A9X0CS04</accession>
<evidence type="ECO:0000256" key="2">
    <source>
        <dbReference type="SAM" id="Phobius"/>
    </source>
</evidence>
<dbReference type="InterPro" id="IPR020904">
    <property type="entry name" value="Sc_DH/Rdtase_CS"/>
</dbReference>
<dbReference type="PROSITE" id="PS00061">
    <property type="entry name" value="ADH_SHORT"/>
    <property type="match status" value="1"/>
</dbReference>
<reference evidence="3" key="1">
    <citation type="submission" date="2023-01" db="EMBL/GenBank/DDBJ databases">
        <title>Genome assembly of the deep-sea coral Lophelia pertusa.</title>
        <authorList>
            <person name="Herrera S."/>
            <person name="Cordes E."/>
        </authorList>
    </citation>
    <scope>NUCLEOTIDE SEQUENCE</scope>
    <source>
        <strain evidence="3">USNM1676648</strain>
        <tissue evidence="3">Polyp</tissue>
    </source>
</reference>
<dbReference type="EMBL" id="MU826829">
    <property type="protein sequence ID" value="KAJ7373887.1"/>
    <property type="molecule type" value="Genomic_DNA"/>
</dbReference>
<keyword evidence="2" id="KW-0472">Membrane</keyword>
<proteinExistence type="predicted"/>
<dbReference type="PRINTS" id="PR00081">
    <property type="entry name" value="GDHRDH"/>
</dbReference>
<evidence type="ECO:0000256" key="1">
    <source>
        <dbReference type="ARBA" id="ARBA00023002"/>
    </source>
</evidence>